<proteinExistence type="predicted"/>
<organism evidence="1">
    <name type="scientific">marine sediment metagenome</name>
    <dbReference type="NCBI Taxonomy" id="412755"/>
    <lineage>
        <taxon>unclassified sequences</taxon>
        <taxon>metagenomes</taxon>
        <taxon>ecological metagenomes</taxon>
    </lineage>
</organism>
<comment type="caution">
    <text evidence="1">The sequence shown here is derived from an EMBL/GenBank/DDBJ whole genome shotgun (WGS) entry which is preliminary data.</text>
</comment>
<gene>
    <name evidence="1" type="ORF">S01H4_50498</name>
</gene>
<sequence>TSLTGVFAEGIPCDFCHKIWDVKLNPQTGLTYQNMPGVLSFEFRRPEEGHQFFAGPLDDVAPGEDTYSPLQTQSQICAPCHFGIFWDVVVYDSYGEWLLSPYSDHSSTGRVNARSVFAAL</sequence>
<name>X1BAF0_9ZZZZ</name>
<evidence type="ECO:0000313" key="1">
    <source>
        <dbReference type="EMBL" id="GAG92055.1"/>
    </source>
</evidence>
<dbReference type="EMBL" id="BART01028675">
    <property type="protein sequence ID" value="GAG92055.1"/>
    <property type="molecule type" value="Genomic_DNA"/>
</dbReference>
<feature type="non-terminal residue" evidence="1">
    <location>
        <position position="1"/>
    </location>
</feature>
<dbReference type="AlphaFoldDB" id="X1BAF0"/>
<protein>
    <submittedName>
        <fullName evidence="1">Uncharacterized protein</fullName>
    </submittedName>
</protein>
<accession>X1BAF0</accession>
<reference evidence="1" key="1">
    <citation type="journal article" date="2014" name="Front. Microbiol.">
        <title>High frequency of phylogenetically diverse reductive dehalogenase-homologous genes in deep subseafloor sedimentary metagenomes.</title>
        <authorList>
            <person name="Kawai M."/>
            <person name="Futagami T."/>
            <person name="Toyoda A."/>
            <person name="Takaki Y."/>
            <person name="Nishi S."/>
            <person name="Hori S."/>
            <person name="Arai W."/>
            <person name="Tsubouchi T."/>
            <person name="Morono Y."/>
            <person name="Uchiyama I."/>
            <person name="Ito T."/>
            <person name="Fujiyama A."/>
            <person name="Inagaki F."/>
            <person name="Takami H."/>
        </authorList>
    </citation>
    <scope>NUCLEOTIDE SEQUENCE</scope>
    <source>
        <strain evidence="1">Expedition CK06-06</strain>
    </source>
</reference>